<gene>
    <name evidence="1" type="ORF">H4281_33115</name>
</gene>
<dbReference type="AlphaFoldDB" id="A0A7W3W3D2"/>
<dbReference type="EMBL" id="JACGZW010000012">
    <property type="protein sequence ID" value="MBB1158013.1"/>
    <property type="molecule type" value="Genomic_DNA"/>
</dbReference>
<name>A0A7W3W3D2_9PSEU</name>
<evidence type="ECO:0000313" key="1">
    <source>
        <dbReference type="EMBL" id="MBB1158013.1"/>
    </source>
</evidence>
<accession>A0A7W3W3D2</accession>
<evidence type="ECO:0000313" key="2">
    <source>
        <dbReference type="Proteomes" id="UP000526734"/>
    </source>
</evidence>
<reference evidence="1 2" key="1">
    <citation type="submission" date="2020-08" db="EMBL/GenBank/DDBJ databases">
        <title>Amycolatopsis sp. nov. DR6-1 isolated from Dendrobium heterocarpum.</title>
        <authorList>
            <person name="Tedsree N."/>
            <person name="Kuncharoen N."/>
            <person name="Likhitwitayawuid K."/>
            <person name="Tanasupawat S."/>
        </authorList>
    </citation>
    <scope>NUCLEOTIDE SEQUENCE [LARGE SCALE GENOMIC DNA]</scope>
    <source>
        <strain evidence="1 2">DR6-1</strain>
    </source>
</reference>
<dbReference type="RefSeq" id="WP_182894788.1">
    <property type="nucleotide sequence ID" value="NZ_JACGZW010000012.1"/>
</dbReference>
<protein>
    <submittedName>
        <fullName evidence="1">Uncharacterized protein</fullName>
    </submittedName>
</protein>
<proteinExistence type="predicted"/>
<organism evidence="1 2">
    <name type="scientific">Amycolatopsis dendrobii</name>
    <dbReference type="NCBI Taxonomy" id="2760662"/>
    <lineage>
        <taxon>Bacteria</taxon>
        <taxon>Bacillati</taxon>
        <taxon>Actinomycetota</taxon>
        <taxon>Actinomycetes</taxon>
        <taxon>Pseudonocardiales</taxon>
        <taxon>Pseudonocardiaceae</taxon>
        <taxon>Amycolatopsis</taxon>
    </lineage>
</organism>
<keyword evidence="2" id="KW-1185">Reference proteome</keyword>
<comment type="caution">
    <text evidence="1">The sequence shown here is derived from an EMBL/GenBank/DDBJ whole genome shotgun (WGS) entry which is preliminary data.</text>
</comment>
<sequence>MSGIRMPWATMRCRACGHERSEHRHLRGGTDCGRCGCRRFRWLRRG</sequence>
<dbReference type="Proteomes" id="UP000526734">
    <property type="component" value="Unassembled WGS sequence"/>
</dbReference>